<gene>
    <name evidence="1" type="ORF">METZ01_LOCUS301263</name>
</gene>
<dbReference type="Pfam" id="PF01075">
    <property type="entry name" value="Glyco_transf_9"/>
    <property type="match status" value="1"/>
</dbReference>
<protein>
    <submittedName>
        <fullName evidence="1">Uncharacterized protein</fullName>
    </submittedName>
</protein>
<name>A0A382MHU2_9ZZZZ</name>
<dbReference type="Gene3D" id="3.40.50.2000">
    <property type="entry name" value="Glycogen Phosphorylase B"/>
    <property type="match status" value="1"/>
</dbReference>
<dbReference type="EMBL" id="UINC01093743">
    <property type="protein sequence ID" value="SVC48409.1"/>
    <property type="molecule type" value="Genomic_DNA"/>
</dbReference>
<proteinExistence type="predicted"/>
<dbReference type="SUPFAM" id="SSF53756">
    <property type="entry name" value="UDP-Glycosyltransferase/glycogen phosphorylase"/>
    <property type="match status" value="1"/>
</dbReference>
<dbReference type="AlphaFoldDB" id="A0A382MHU2"/>
<organism evidence="1">
    <name type="scientific">marine metagenome</name>
    <dbReference type="NCBI Taxonomy" id="408172"/>
    <lineage>
        <taxon>unclassified sequences</taxon>
        <taxon>metagenomes</taxon>
        <taxon>ecological metagenomes</taxon>
    </lineage>
</organism>
<evidence type="ECO:0000313" key="1">
    <source>
        <dbReference type="EMBL" id="SVC48409.1"/>
    </source>
</evidence>
<dbReference type="GO" id="GO:0016757">
    <property type="term" value="F:glycosyltransferase activity"/>
    <property type="evidence" value="ECO:0007669"/>
    <property type="project" value="InterPro"/>
</dbReference>
<dbReference type="InterPro" id="IPR002201">
    <property type="entry name" value="Glyco_trans_9"/>
</dbReference>
<feature type="non-terminal residue" evidence="1">
    <location>
        <position position="1"/>
    </location>
</feature>
<sequence>NGPDSGVGHIACAVKTPVISFFSVDKPERCRPWGESVICIKGLNNDARNILVEDVNLAIREILNE</sequence>
<reference evidence="1" key="1">
    <citation type="submission" date="2018-05" db="EMBL/GenBank/DDBJ databases">
        <authorList>
            <person name="Lanie J.A."/>
            <person name="Ng W.-L."/>
            <person name="Kazmierczak K.M."/>
            <person name="Andrzejewski T.M."/>
            <person name="Davidsen T.M."/>
            <person name="Wayne K.J."/>
            <person name="Tettelin H."/>
            <person name="Glass J.I."/>
            <person name="Rusch D."/>
            <person name="Podicherti R."/>
            <person name="Tsui H.-C.T."/>
            <person name="Winkler M.E."/>
        </authorList>
    </citation>
    <scope>NUCLEOTIDE SEQUENCE</scope>
</reference>
<accession>A0A382MHU2</accession>